<comment type="caution">
    <text evidence="2">The sequence shown here is derived from an EMBL/GenBank/DDBJ whole genome shotgun (WGS) entry which is preliminary data.</text>
</comment>
<evidence type="ECO:0000313" key="1">
    <source>
        <dbReference type="EMBL" id="RVW45000.1"/>
    </source>
</evidence>
<proteinExistence type="predicted"/>
<sequence length="106" mass="12025">MLRKFLEREWIFKFLAGLNIEFDQVQVLVLGKEDLSSINKVFIIRVEKGRRGVLIDSQPAEGSALATIKPRDSNFKGLSPGQVGSNYSGKSEFSKNKDNDWWAHIL</sequence>
<dbReference type="EMBL" id="QGNW01001338">
    <property type="protein sequence ID" value="RVW45000.1"/>
    <property type="molecule type" value="Genomic_DNA"/>
</dbReference>
<dbReference type="Proteomes" id="UP000288805">
    <property type="component" value="Unassembled WGS sequence"/>
</dbReference>
<evidence type="ECO:0000313" key="2">
    <source>
        <dbReference type="EMBL" id="RVX06688.1"/>
    </source>
</evidence>
<name>A0A438JCK9_VITVI</name>
<organism evidence="2 3">
    <name type="scientific">Vitis vinifera</name>
    <name type="common">Grape</name>
    <dbReference type="NCBI Taxonomy" id="29760"/>
    <lineage>
        <taxon>Eukaryota</taxon>
        <taxon>Viridiplantae</taxon>
        <taxon>Streptophyta</taxon>
        <taxon>Embryophyta</taxon>
        <taxon>Tracheophyta</taxon>
        <taxon>Spermatophyta</taxon>
        <taxon>Magnoliopsida</taxon>
        <taxon>eudicotyledons</taxon>
        <taxon>Gunneridae</taxon>
        <taxon>Pentapetalae</taxon>
        <taxon>rosids</taxon>
        <taxon>Vitales</taxon>
        <taxon>Vitaceae</taxon>
        <taxon>Viteae</taxon>
        <taxon>Vitis</taxon>
    </lineage>
</organism>
<protein>
    <submittedName>
        <fullName evidence="2">Uncharacterized protein</fullName>
    </submittedName>
</protein>
<evidence type="ECO:0000313" key="3">
    <source>
        <dbReference type="Proteomes" id="UP000288805"/>
    </source>
</evidence>
<dbReference type="AlphaFoldDB" id="A0A438JCK9"/>
<gene>
    <name evidence="2" type="ORF">CK203_029476</name>
    <name evidence="1" type="ORF">CK203_077900</name>
</gene>
<reference evidence="2 3" key="1">
    <citation type="journal article" date="2018" name="PLoS Genet.">
        <title>Population sequencing reveals clonal diversity and ancestral inbreeding in the grapevine cultivar Chardonnay.</title>
        <authorList>
            <person name="Roach M.J."/>
            <person name="Johnson D.L."/>
            <person name="Bohlmann J."/>
            <person name="van Vuuren H.J."/>
            <person name="Jones S.J."/>
            <person name="Pretorius I.S."/>
            <person name="Schmidt S.A."/>
            <person name="Borneman A.R."/>
        </authorList>
    </citation>
    <scope>NUCLEOTIDE SEQUENCE [LARGE SCALE GENOMIC DNA]</scope>
    <source>
        <strain evidence="3">cv. Chardonnay</strain>
        <strain evidence="2">I10V1</strain>
        <tissue evidence="2">Leaf</tissue>
    </source>
</reference>
<dbReference type="EMBL" id="QGNW01000050">
    <property type="protein sequence ID" value="RVX06688.1"/>
    <property type="molecule type" value="Genomic_DNA"/>
</dbReference>
<accession>A0A438JCK9</accession>